<proteinExistence type="predicted"/>
<accession>A0A6L8W520</accession>
<organism evidence="1 2">
    <name type="scientific">Sneathiella litorea</name>
    <dbReference type="NCBI Taxonomy" id="2606216"/>
    <lineage>
        <taxon>Bacteria</taxon>
        <taxon>Pseudomonadati</taxon>
        <taxon>Pseudomonadota</taxon>
        <taxon>Alphaproteobacteria</taxon>
        <taxon>Sneathiellales</taxon>
        <taxon>Sneathiellaceae</taxon>
        <taxon>Sneathiella</taxon>
    </lineage>
</organism>
<comment type="caution">
    <text evidence="1">The sequence shown here is derived from an EMBL/GenBank/DDBJ whole genome shotgun (WGS) entry which is preliminary data.</text>
</comment>
<keyword evidence="2" id="KW-1185">Reference proteome</keyword>
<dbReference type="EMBL" id="WTUW01000001">
    <property type="protein sequence ID" value="MZR29470.1"/>
    <property type="molecule type" value="Genomic_DNA"/>
</dbReference>
<sequence length="282" mass="32412">MTLRYFPLDGTDFRLSMGLQALKARSWIDVDNGYNRDIAEKQRLLRQHRDQVFAEIEDTLTAQTKILALVTDEITANHPEILPITESENEPSPIIRASLQVQEDLVLMRESADGYVLAAACVCFPTGWDLIEKIGRPMQTIHQPVPGLNDRLGAPIDRFFRNLKPGKKVERFNWGLYDSDALFQPGWWRSNRPIDTSVNAKNIGEKIFFRVERQTLQRLGESSDILFTIRIFNNSLAEICENTGQSKKLLHGLQTMSPQMRQYKSLPRYEAQITDYLQKAMI</sequence>
<evidence type="ECO:0000313" key="1">
    <source>
        <dbReference type="EMBL" id="MZR29470.1"/>
    </source>
</evidence>
<name>A0A6L8W520_9PROT</name>
<dbReference type="InterPro" id="IPR021848">
    <property type="entry name" value="HODM_asu-like"/>
</dbReference>
<gene>
    <name evidence="1" type="ORF">GQE98_02365</name>
</gene>
<dbReference type="Pfam" id="PF11927">
    <property type="entry name" value="HODM_asu-like"/>
    <property type="match status" value="1"/>
</dbReference>
<dbReference type="RefSeq" id="WP_161313940.1">
    <property type="nucleotide sequence ID" value="NZ_WTUW01000001.1"/>
</dbReference>
<dbReference type="AlphaFoldDB" id="A0A6L8W520"/>
<dbReference type="Proteomes" id="UP000476030">
    <property type="component" value="Unassembled WGS sequence"/>
</dbReference>
<reference evidence="1 2" key="1">
    <citation type="submission" date="2019-12" db="EMBL/GenBank/DDBJ databases">
        <title>Snethiella sp. nov. sp. isolated from sea sand.</title>
        <authorList>
            <person name="Kim J."/>
            <person name="Jeong S.E."/>
            <person name="Jung H.S."/>
            <person name="Jeon C.O."/>
        </authorList>
    </citation>
    <scope>NUCLEOTIDE SEQUENCE [LARGE SCALE GENOMIC DNA]</scope>
    <source>
        <strain evidence="1 2">DP05</strain>
    </source>
</reference>
<evidence type="ECO:0000313" key="2">
    <source>
        <dbReference type="Proteomes" id="UP000476030"/>
    </source>
</evidence>
<protein>
    <submittedName>
        <fullName evidence="1">DUF3445 domain-containing protein</fullName>
    </submittedName>
</protein>